<dbReference type="PaxDb" id="6945-B7PSX4"/>
<dbReference type="Proteomes" id="UP000001555">
    <property type="component" value="Unassembled WGS sequence"/>
</dbReference>
<dbReference type="EnsemblMetazoa" id="ISCW006984-RA">
    <property type="protein sequence ID" value="ISCW006984-PA"/>
    <property type="gene ID" value="ISCW006984"/>
</dbReference>
<protein>
    <submittedName>
        <fullName evidence="2 3">Serine proteinase inhibitor, putative</fullName>
    </submittedName>
</protein>
<sequence>MNGLRGFESTTGVLTTATTDDDQPLLQYPSMARQAPLQARQDLELLRGVEADNVTSTVGVATAAVPLQKEMDPRCRHLPRFSVCEKRSGRPPGFFFDGRRCTSSEALPPPQCLRGPNKFQSISHCRSSCKSQFPKPFCAEAPGLVRCSQAHVNRRWWFFLNGTCSQWDFPDGDCVSARLSAFEAAQDCHQGCLEHSHPLCGVVPVAERCSEDQFLFPAYSWRYQDGHLGCRHVDPVEPRCLQGPNNFRTQSDCRAACLAS</sequence>
<dbReference type="EMBL" id="ABJB010474506">
    <property type="status" value="NOT_ANNOTATED_CDS"/>
    <property type="molecule type" value="Genomic_DNA"/>
</dbReference>
<evidence type="ECO:0000313" key="4">
    <source>
        <dbReference type="Proteomes" id="UP000001555"/>
    </source>
</evidence>
<dbReference type="OrthoDB" id="6493645at2759"/>
<dbReference type="VEuPathDB" id="VectorBase:ISCP_015466"/>
<reference evidence="3" key="2">
    <citation type="submission" date="2020-05" db="UniProtKB">
        <authorList>
            <consortium name="EnsemblMetazoa"/>
        </authorList>
    </citation>
    <scope>IDENTIFICATION</scope>
    <source>
        <strain evidence="3">wikel</strain>
    </source>
</reference>
<organism>
    <name type="scientific">Ixodes scapularis</name>
    <name type="common">Black-legged tick</name>
    <name type="synonym">Deer tick</name>
    <dbReference type="NCBI Taxonomy" id="6945"/>
    <lineage>
        <taxon>Eukaryota</taxon>
        <taxon>Metazoa</taxon>
        <taxon>Ecdysozoa</taxon>
        <taxon>Arthropoda</taxon>
        <taxon>Chelicerata</taxon>
        <taxon>Arachnida</taxon>
        <taxon>Acari</taxon>
        <taxon>Parasitiformes</taxon>
        <taxon>Ixodida</taxon>
        <taxon>Ixodoidea</taxon>
        <taxon>Ixodidae</taxon>
        <taxon>Ixodinae</taxon>
        <taxon>Ixodes</taxon>
    </lineage>
</organism>
<proteinExistence type="predicted"/>
<dbReference type="VEuPathDB" id="VectorBase:ISCW006984"/>
<evidence type="ECO:0000313" key="2">
    <source>
        <dbReference type="EMBL" id="EEC09696.1"/>
    </source>
</evidence>
<name>B7PSX4_IXOSC</name>
<dbReference type="EMBL" id="DS781562">
    <property type="protein sequence ID" value="EEC09696.1"/>
    <property type="molecule type" value="Genomic_DNA"/>
</dbReference>
<evidence type="ECO:0000313" key="3">
    <source>
        <dbReference type="EnsemblMetazoa" id="ISCW006984-PA"/>
    </source>
</evidence>
<dbReference type="EMBL" id="ABJB010849388">
    <property type="status" value="NOT_ANNOTATED_CDS"/>
    <property type="molecule type" value="Genomic_DNA"/>
</dbReference>
<feature type="region of interest" description="Disordered" evidence="1">
    <location>
        <begin position="1"/>
        <end position="22"/>
    </location>
</feature>
<dbReference type="VEuPathDB" id="VectorBase:ISCI006984"/>
<reference evidence="2 4" key="1">
    <citation type="submission" date="2008-03" db="EMBL/GenBank/DDBJ databases">
        <title>Annotation of Ixodes scapularis.</title>
        <authorList>
            <consortium name="Ixodes scapularis Genome Project Consortium"/>
            <person name="Caler E."/>
            <person name="Hannick L.I."/>
            <person name="Bidwell S."/>
            <person name="Joardar V."/>
            <person name="Thiagarajan M."/>
            <person name="Amedeo P."/>
            <person name="Galinsky K.J."/>
            <person name="Schobel S."/>
            <person name="Inman J."/>
            <person name="Hostetler J."/>
            <person name="Miller J."/>
            <person name="Hammond M."/>
            <person name="Megy K."/>
            <person name="Lawson D."/>
            <person name="Kodira C."/>
            <person name="Sutton G."/>
            <person name="Meyer J."/>
            <person name="Hill C.A."/>
            <person name="Birren B."/>
            <person name="Nene V."/>
            <person name="Collins F."/>
            <person name="Alarcon-Chaidez F."/>
            <person name="Wikel S."/>
            <person name="Strausberg R."/>
        </authorList>
    </citation>
    <scope>NUCLEOTIDE SEQUENCE [LARGE SCALE GENOMIC DNA]</scope>
    <source>
        <strain evidence="4">Wikel</strain>
        <strain evidence="2">Wikel colony</strain>
    </source>
</reference>
<gene>
    <name evidence="2" type="ORF">IscW_ISCW006984</name>
</gene>
<keyword evidence="4" id="KW-1185">Reference proteome</keyword>
<dbReference type="AlphaFoldDB" id="B7PSX4"/>
<evidence type="ECO:0000256" key="1">
    <source>
        <dbReference type="SAM" id="MobiDB-lite"/>
    </source>
</evidence>
<dbReference type="HOGENOM" id="CLU_1070717_0_0_1"/>
<accession>B7PSX4</accession>
<dbReference type="InParanoid" id="B7PSX4"/>